<evidence type="ECO:0000256" key="2">
    <source>
        <dbReference type="ARBA" id="ARBA00012167"/>
    </source>
</evidence>
<dbReference type="InterPro" id="IPR013785">
    <property type="entry name" value="Aldolase_TIM"/>
</dbReference>
<organism evidence="14 15">
    <name type="scientific">Candidatus Wallbacteria bacterium HGW-Wallbacteria-1</name>
    <dbReference type="NCBI Taxonomy" id="2013854"/>
    <lineage>
        <taxon>Bacteria</taxon>
        <taxon>Candidatus Walliibacteriota</taxon>
    </lineage>
</organism>
<dbReference type="NCBIfam" id="TIGR02666">
    <property type="entry name" value="moaA"/>
    <property type="match status" value="1"/>
</dbReference>
<dbReference type="InterPro" id="IPR050105">
    <property type="entry name" value="MoCo_biosynth_MoaA/MoaC"/>
</dbReference>
<evidence type="ECO:0000256" key="10">
    <source>
        <dbReference type="ARBA" id="ARBA00023150"/>
    </source>
</evidence>
<dbReference type="SMART" id="SM00729">
    <property type="entry name" value="Elp3"/>
    <property type="match status" value="1"/>
</dbReference>
<dbReference type="CDD" id="cd01335">
    <property type="entry name" value="Radical_SAM"/>
    <property type="match status" value="1"/>
</dbReference>
<dbReference type="UniPathway" id="UPA00344"/>
<dbReference type="GO" id="GO:0046872">
    <property type="term" value="F:metal ion binding"/>
    <property type="evidence" value="ECO:0007669"/>
    <property type="project" value="UniProtKB-KW"/>
</dbReference>
<comment type="catalytic activity">
    <reaction evidence="12">
        <text>GTP + AH2 + S-adenosyl-L-methionine = (8S)-3',8-cyclo-7,8-dihydroguanosine 5'-triphosphate + 5'-deoxyadenosine + L-methionine + A + H(+)</text>
        <dbReference type="Rhea" id="RHEA:49576"/>
        <dbReference type="ChEBI" id="CHEBI:13193"/>
        <dbReference type="ChEBI" id="CHEBI:15378"/>
        <dbReference type="ChEBI" id="CHEBI:17319"/>
        <dbReference type="ChEBI" id="CHEBI:17499"/>
        <dbReference type="ChEBI" id="CHEBI:37565"/>
        <dbReference type="ChEBI" id="CHEBI:57844"/>
        <dbReference type="ChEBI" id="CHEBI:59789"/>
        <dbReference type="ChEBI" id="CHEBI:131766"/>
        <dbReference type="EC" id="4.1.99.22"/>
    </reaction>
</comment>
<keyword evidence="9" id="KW-0342">GTP-binding</keyword>
<dbReference type="GO" id="GO:0061799">
    <property type="term" value="F:cyclic pyranopterin monophosphate synthase activity"/>
    <property type="evidence" value="ECO:0007669"/>
    <property type="project" value="TreeGrafter"/>
</dbReference>
<keyword evidence="3" id="KW-0004">4Fe-4S</keyword>
<keyword evidence="4" id="KW-0949">S-adenosyl-L-methionine</keyword>
<dbReference type="GO" id="GO:0051539">
    <property type="term" value="F:4 iron, 4 sulfur cluster binding"/>
    <property type="evidence" value="ECO:0007669"/>
    <property type="project" value="UniProtKB-KW"/>
</dbReference>
<dbReference type="SUPFAM" id="SSF102114">
    <property type="entry name" value="Radical SAM enzymes"/>
    <property type="match status" value="1"/>
</dbReference>
<evidence type="ECO:0000256" key="11">
    <source>
        <dbReference type="ARBA" id="ARBA00023239"/>
    </source>
</evidence>
<name>A0A2N1PUY1_9BACT</name>
<evidence type="ECO:0000256" key="7">
    <source>
        <dbReference type="ARBA" id="ARBA00023004"/>
    </source>
</evidence>
<dbReference type="Proteomes" id="UP000233256">
    <property type="component" value="Unassembled WGS sequence"/>
</dbReference>
<keyword evidence="10" id="KW-0501">Molybdenum cofactor biosynthesis</keyword>
<evidence type="ECO:0000313" key="14">
    <source>
        <dbReference type="EMBL" id="PKK92141.1"/>
    </source>
</evidence>
<dbReference type="PROSITE" id="PS51918">
    <property type="entry name" value="RADICAL_SAM"/>
    <property type="match status" value="1"/>
</dbReference>
<dbReference type="InterPro" id="IPR040064">
    <property type="entry name" value="MoaA-like"/>
</dbReference>
<evidence type="ECO:0000313" key="15">
    <source>
        <dbReference type="Proteomes" id="UP000233256"/>
    </source>
</evidence>
<dbReference type="SFLD" id="SFLDG01386">
    <property type="entry name" value="main_SPASM_domain-containing"/>
    <property type="match status" value="1"/>
</dbReference>
<dbReference type="EMBL" id="PGXC01000001">
    <property type="protein sequence ID" value="PKK92141.1"/>
    <property type="molecule type" value="Genomic_DNA"/>
</dbReference>
<dbReference type="Pfam" id="PF06463">
    <property type="entry name" value="Mob_synth_C"/>
    <property type="match status" value="1"/>
</dbReference>
<dbReference type="InterPro" id="IPR013483">
    <property type="entry name" value="MoaA"/>
</dbReference>
<accession>A0A2N1PUY1</accession>
<evidence type="ECO:0000256" key="4">
    <source>
        <dbReference type="ARBA" id="ARBA00022691"/>
    </source>
</evidence>
<evidence type="ECO:0000256" key="8">
    <source>
        <dbReference type="ARBA" id="ARBA00023014"/>
    </source>
</evidence>
<proteinExistence type="predicted"/>
<evidence type="ECO:0000259" key="13">
    <source>
        <dbReference type="PROSITE" id="PS51918"/>
    </source>
</evidence>
<keyword evidence="11" id="KW-0456">Lyase</keyword>
<evidence type="ECO:0000256" key="12">
    <source>
        <dbReference type="ARBA" id="ARBA00048697"/>
    </source>
</evidence>
<dbReference type="CDD" id="cd21117">
    <property type="entry name" value="Twitch_MoaA"/>
    <property type="match status" value="1"/>
</dbReference>
<protein>
    <recommendedName>
        <fullName evidence="2">GTP 3',8-cyclase</fullName>
        <ecNumber evidence="2">4.1.99.22</ecNumber>
    </recommendedName>
</protein>
<dbReference type="PANTHER" id="PTHR22960:SF0">
    <property type="entry name" value="MOLYBDENUM COFACTOR BIOSYNTHESIS PROTEIN 1"/>
    <property type="match status" value="1"/>
</dbReference>
<keyword evidence="8" id="KW-0411">Iron-sulfur</keyword>
<dbReference type="PANTHER" id="PTHR22960">
    <property type="entry name" value="MOLYBDOPTERIN COFACTOR SYNTHESIS PROTEIN A"/>
    <property type="match status" value="1"/>
</dbReference>
<sequence>MHDALSRKIDYLRLSVTDRCNLRCYYCMPEEGVSKLDHGDILTDEEILRIVRLFVDMGISSVRVTGGEPLIRHNIMDLLGSLSEVNGITDLSLTTNGVRLDSDTASFLASVGMRVNISLDTFNPDVYSNITRGGDLSSVFKGLDSALSAGIDPVKINVVVLQGVNDREIPDFIEMARQRPVHVRFIEHMPVIERNMNHSGALRSGIMELLHAPVPVMDLNGKGPAQVFREAEMAGSIGVIDPVSRHFCAGCNRVRLHSNGDLSYCLFSDAFLNLRDLLRRGVSDSEIMERINEFVSEKPLTHSGLFTRTRPMSSVGG</sequence>
<dbReference type="Pfam" id="PF04055">
    <property type="entry name" value="Radical_SAM"/>
    <property type="match status" value="1"/>
</dbReference>
<evidence type="ECO:0000256" key="3">
    <source>
        <dbReference type="ARBA" id="ARBA00022485"/>
    </source>
</evidence>
<dbReference type="SFLD" id="SFLDS00029">
    <property type="entry name" value="Radical_SAM"/>
    <property type="match status" value="1"/>
</dbReference>
<evidence type="ECO:0000256" key="1">
    <source>
        <dbReference type="ARBA" id="ARBA00001966"/>
    </source>
</evidence>
<keyword evidence="6" id="KW-0547">Nucleotide-binding</keyword>
<reference evidence="14 15" key="1">
    <citation type="journal article" date="2017" name="ISME J.">
        <title>Potential for microbial H2 and metal transformations associated with novel bacteria and archaea in deep terrestrial subsurface sediments.</title>
        <authorList>
            <person name="Hernsdorf A.W."/>
            <person name="Amano Y."/>
            <person name="Miyakawa K."/>
            <person name="Ise K."/>
            <person name="Suzuki Y."/>
            <person name="Anantharaman K."/>
            <person name="Probst A."/>
            <person name="Burstein D."/>
            <person name="Thomas B.C."/>
            <person name="Banfield J.F."/>
        </authorList>
    </citation>
    <scope>NUCLEOTIDE SEQUENCE [LARGE SCALE GENOMIC DNA]</scope>
    <source>
        <strain evidence="14">HGW-Wallbacteria-1</strain>
    </source>
</reference>
<dbReference type="InterPro" id="IPR058240">
    <property type="entry name" value="rSAM_sf"/>
</dbReference>
<dbReference type="EC" id="4.1.99.22" evidence="2"/>
<evidence type="ECO:0000256" key="6">
    <source>
        <dbReference type="ARBA" id="ARBA00022741"/>
    </source>
</evidence>
<dbReference type="InterPro" id="IPR010505">
    <property type="entry name" value="MoaA_twitch"/>
</dbReference>
<dbReference type="SFLD" id="SFLDG01067">
    <property type="entry name" value="SPASM/twitch_domain_containing"/>
    <property type="match status" value="1"/>
</dbReference>
<dbReference type="InterPro" id="IPR000385">
    <property type="entry name" value="MoaA_NifB_PqqE_Fe-S-bd_CS"/>
</dbReference>
<dbReference type="InterPro" id="IPR006638">
    <property type="entry name" value="Elp3/MiaA/NifB-like_rSAM"/>
</dbReference>
<dbReference type="GO" id="GO:0005525">
    <property type="term" value="F:GTP binding"/>
    <property type="evidence" value="ECO:0007669"/>
    <property type="project" value="UniProtKB-KW"/>
</dbReference>
<comment type="cofactor">
    <cofactor evidence="1">
        <name>[4Fe-4S] cluster</name>
        <dbReference type="ChEBI" id="CHEBI:49883"/>
    </cofactor>
</comment>
<feature type="domain" description="Radical SAM core" evidence="13">
    <location>
        <begin position="4"/>
        <end position="222"/>
    </location>
</feature>
<dbReference type="GO" id="GO:0061798">
    <property type="term" value="F:GTP 3',8'-cyclase activity"/>
    <property type="evidence" value="ECO:0007669"/>
    <property type="project" value="UniProtKB-EC"/>
</dbReference>
<dbReference type="SFLD" id="SFLDG01383">
    <property type="entry name" value="cyclic_pyranopterin_phosphate"/>
    <property type="match status" value="1"/>
</dbReference>
<dbReference type="InterPro" id="IPR007197">
    <property type="entry name" value="rSAM"/>
</dbReference>
<dbReference type="PROSITE" id="PS01305">
    <property type="entry name" value="MOAA_NIFB_PQQE"/>
    <property type="match status" value="1"/>
</dbReference>
<keyword evidence="7" id="KW-0408">Iron</keyword>
<dbReference type="AlphaFoldDB" id="A0A2N1PUY1"/>
<dbReference type="GO" id="GO:0006777">
    <property type="term" value="P:Mo-molybdopterin cofactor biosynthetic process"/>
    <property type="evidence" value="ECO:0007669"/>
    <property type="project" value="UniProtKB-KW"/>
</dbReference>
<comment type="caution">
    <text evidence="14">The sequence shown here is derived from an EMBL/GenBank/DDBJ whole genome shotgun (WGS) entry which is preliminary data.</text>
</comment>
<dbReference type="Gene3D" id="3.20.20.70">
    <property type="entry name" value="Aldolase class I"/>
    <property type="match status" value="1"/>
</dbReference>
<evidence type="ECO:0000256" key="9">
    <source>
        <dbReference type="ARBA" id="ARBA00023134"/>
    </source>
</evidence>
<evidence type="ECO:0000256" key="5">
    <source>
        <dbReference type="ARBA" id="ARBA00022723"/>
    </source>
</evidence>
<keyword evidence="5" id="KW-0479">Metal-binding</keyword>
<gene>
    <name evidence="14" type="primary">moaA</name>
    <name evidence="14" type="ORF">CVV64_01605</name>
</gene>